<dbReference type="Proteomes" id="UP001311232">
    <property type="component" value="Unassembled WGS sequence"/>
</dbReference>
<evidence type="ECO:0000313" key="3">
    <source>
        <dbReference type="EMBL" id="KAK5603812.1"/>
    </source>
</evidence>
<dbReference type="GO" id="GO:0042110">
    <property type="term" value="P:T cell activation"/>
    <property type="evidence" value="ECO:0007669"/>
    <property type="project" value="TreeGrafter"/>
</dbReference>
<feature type="domain" description="Ig-like" evidence="2">
    <location>
        <begin position="18"/>
        <end position="126"/>
    </location>
</feature>
<evidence type="ECO:0000259" key="2">
    <source>
        <dbReference type="PROSITE" id="PS50835"/>
    </source>
</evidence>
<dbReference type="GO" id="GO:0009897">
    <property type="term" value="C:external side of plasma membrane"/>
    <property type="evidence" value="ECO:0007669"/>
    <property type="project" value="TreeGrafter"/>
</dbReference>
<gene>
    <name evidence="3" type="ORF">CRENBAI_000664</name>
</gene>
<evidence type="ECO:0000256" key="1">
    <source>
        <dbReference type="SAM" id="SignalP"/>
    </source>
</evidence>
<evidence type="ECO:0000313" key="4">
    <source>
        <dbReference type="Proteomes" id="UP001311232"/>
    </source>
</evidence>
<dbReference type="InterPro" id="IPR013783">
    <property type="entry name" value="Ig-like_fold"/>
</dbReference>
<feature type="signal peptide" evidence="1">
    <location>
        <begin position="1"/>
        <end position="23"/>
    </location>
</feature>
<name>A0AAV9R635_9TELE</name>
<feature type="chain" id="PRO_5043440724" description="Ig-like domain-containing protein" evidence="1">
    <location>
        <begin position="24"/>
        <end position="245"/>
    </location>
</feature>
<dbReference type="GO" id="GO:0035723">
    <property type="term" value="P:interleukin-15-mediated signaling pathway"/>
    <property type="evidence" value="ECO:0007669"/>
    <property type="project" value="TreeGrafter"/>
</dbReference>
<dbReference type="AlphaFoldDB" id="A0AAV9R635"/>
<sequence length="245" mass="27020">MSSFISMRMLQFLLLLFPLTAVSVEYSSLIIDLGEEATLPCVNMMNSRHKCDSVTWSHVASGHSSAVRLAHHGQIDGSLETRSDRLGLTGDCSLLIKNVTARDVGMYTCRESAPQQEGRHFQVHLAVSSKNIIKSTAETELPTSTPMSSTAQQDCCCSAVDYIIFVIHLAEVFLVTFIPFHFFSAQGKDKVADTSVLNSVTRRLVNHSGVESMSHDEEDCTANYVNFRSPAPAAKLNIQQEHHIC</sequence>
<dbReference type="InterPro" id="IPR007110">
    <property type="entry name" value="Ig-like_dom"/>
</dbReference>
<dbReference type="PROSITE" id="PS50835">
    <property type="entry name" value="IG_LIKE"/>
    <property type="match status" value="1"/>
</dbReference>
<reference evidence="3 4" key="1">
    <citation type="submission" date="2021-06" db="EMBL/GenBank/DDBJ databases">
        <authorList>
            <person name="Palmer J.M."/>
        </authorList>
    </citation>
    <scope>NUCLEOTIDE SEQUENCE [LARGE SCALE GENOMIC DNA]</scope>
    <source>
        <strain evidence="3 4">MEX-2019</strain>
        <tissue evidence="3">Muscle</tissue>
    </source>
</reference>
<dbReference type="GO" id="GO:0070374">
    <property type="term" value="P:positive regulation of ERK1 and ERK2 cascade"/>
    <property type="evidence" value="ECO:0007669"/>
    <property type="project" value="TreeGrafter"/>
</dbReference>
<comment type="caution">
    <text evidence="3">The sequence shown here is derived from an EMBL/GenBank/DDBJ whole genome shotgun (WGS) entry which is preliminary data.</text>
</comment>
<dbReference type="SUPFAM" id="SSF48726">
    <property type="entry name" value="Immunoglobulin"/>
    <property type="match status" value="1"/>
</dbReference>
<dbReference type="Pfam" id="PF07686">
    <property type="entry name" value="V-set"/>
    <property type="match status" value="1"/>
</dbReference>
<dbReference type="Gene3D" id="2.60.40.10">
    <property type="entry name" value="Immunoglobulins"/>
    <property type="match status" value="1"/>
</dbReference>
<dbReference type="GO" id="GO:0042289">
    <property type="term" value="F:MHC class II protein binding"/>
    <property type="evidence" value="ECO:0007669"/>
    <property type="project" value="TreeGrafter"/>
</dbReference>
<dbReference type="InterPro" id="IPR036179">
    <property type="entry name" value="Ig-like_dom_sf"/>
</dbReference>
<dbReference type="PANTHER" id="PTHR11422:SF5">
    <property type="entry name" value="DIVERSE IMMUNOGLOBULIN DOMAIN-CONTAINING PROTEIN 1.1 ISOFORM X1-RELATED"/>
    <property type="match status" value="1"/>
</dbReference>
<accession>A0AAV9R635</accession>
<proteinExistence type="predicted"/>
<dbReference type="PANTHER" id="PTHR11422">
    <property type="entry name" value="T-CELL SURFACE GLYCOPROTEIN CD4"/>
    <property type="match status" value="1"/>
</dbReference>
<protein>
    <recommendedName>
        <fullName evidence="2">Ig-like domain-containing protein</fullName>
    </recommendedName>
</protein>
<dbReference type="GO" id="GO:0045121">
    <property type="term" value="C:membrane raft"/>
    <property type="evidence" value="ECO:0007669"/>
    <property type="project" value="TreeGrafter"/>
</dbReference>
<dbReference type="GO" id="GO:1990782">
    <property type="term" value="F:protein tyrosine kinase binding"/>
    <property type="evidence" value="ECO:0007669"/>
    <property type="project" value="TreeGrafter"/>
</dbReference>
<dbReference type="EMBL" id="JAHHUM010002400">
    <property type="protein sequence ID" value="KAK5603812.1"/>
    <property type="molecule type" value="Genomic_DNA"/>
</dbReference>
<organism evidence="3 4">
    <name type="scientific">Crenichthys baileyi</name>
    <name type="common">White River springfish</name>
    <dbReference type="NCBI Taxonomy" id="28760"/>
    <lineage>
        <taxon>Eukaryota</taxon>
        <taxon>Metazoa</taxon>
        <taxon>Chordata</taxon>
        <taxon>Craniata</taxon>
        <taxon>Vertebrata</taxon>
        <taxon>Euteleostomi</taxon>
        <taxon>Actinopterygii</taxon>
        <taxon>Neopterygii</taxon>
        <taxon>Teleostei</taxon>
        <taxon>Neoteleostei</taxon>
        <taxon>Acanthomorphata</taxon>
        <taxon>Ovalentaria</taxon>
        <taxon>Atherinomorphae</taxon>
        <taxon>Cyprinodontiformes</taxon>
        <taxon>Goodeidae</taxon>
        <taxon>Crenichthys</taxon>
    </lineage>
</organism>
<dbReference type="InterPro" id="IPR013106">
    <property type="entry name" value="Ig_V-set"/>
</dbReference>
<keyword evidence="1" id="KW-0732">Signal</keyword>
<keyword evidence="4" id="KW-1185">Reference proteome</keyword>